<dbReference type="Proteomes" id="UP000705379">
    <property type="component" value="Unassembled WGS sequence"/>
</dbReference>
<sequence length="91" mass="9892">MLKALQVSEAAVEITVQSGGCTEKTDFRLIVKELEILAEIAIVRVKPDNCKGFFPMGVTIEFPLADISLSGQIQKITISNPIAKTGMRSLK</sequence>
<comment type="caution">
    <text evidence="1">The sequence shown here is derived from an EMBL/GenBank/DDBJ whole genome shotgun (WGS) entry which is preliminary data.</text>
</comment>
<dbReference type="EMBL" id="QTKU01000002">
    <property type="protein sequence ID" value="MBS8260302.1"/>
    <property type="molecule type" value="Genomic_DNA"/>
</dbReference>
<gene>
    <name evidence="1" type="ORF">DYI23_08745</name>
</gene>
<evidence type="ECO:0000313" key="1">
    <source>
        <dbReference type="EMBL" id="MBS8260302.1"/>
    </source>
</evidence>
<dbReference type="AlphaFoldDB" id="A0A944GSL9"/>
<organism evidence="1 2">
    <name type="scientific">Roseibium polysiphoniae</name>
    <dbReference type="NCBI Taxonomy" id="2571221"/>
    <lineage>
        <taxon>Bacteria</taxon>
        <taxon>Pseudomonadati</taxon>
        <taxon>Pseudomonadota</taxon>
        <taxon>Alphaproteobacteria</taxon>
        <taxon>Hyphomicrobiales</taxon>
        <taxon>Stappiaceae</taxon>
        <taxon>Roseibium</taxon>
    </lineage>
</organism>
<proteinExistence type="predicted"/>
<reference evidence="1" key="2">
    <citation type="journal article" date="2021" name="Microorganisms">
        <title>Bacterial Dimethylsulfoniopropionate Biosynthesis in the East China Sea.</title>
        <authorList>
            <person name="Liu J."/>
            <person name="Zhang Y."/>
            <person name="Liu J."/>
            <person name="Zhong H."/>
            <person name="Williams B.T."/>
            <person name="Zheng Y."/>
            <person name="Curson A.R.J."/>
            <person name="Sun C."/>
            <person name="Sun H."/>
            <person name="Song D."/>
            <person name="Wagner Mackenzie B."/>
            <person name="Bermejo Martinez A."/>
            <person name="Todd J.D."/>
            <person name="Zhang X.H."/>
        </authorList>
    </citation>
    <scope>NUCLEOTIDE SEQUENCE</scope>
    <source>
        <strain evidence="1">AESS21</strain>
    </source>
</reference>
<protein>
    <submittedName>
        <fullName evidence="1">Uncharacterized protein</fullName>
    </submittedName>
</protein>
<name>A0A944GSL9_9HYPH</name>
<accession>A0A944GSL9</accession>
<evidence type="ECO:0000313" key="2">
    <source>
        <dbReference type="Proteomes" id="UP000705379"/>
    </source>
</evidence>
<reference evidence="1" key="1">
    <citation type="submission" date="2018-08" db="EMBL/GenBank/DDBJ databases">
        <authorList>
            <person name="Jin W."/>
            <person name="Wang H."/>
            <person name="Yang Y."/>
            <person name="Li M."/>
            <person name="Liu J."/>
        </authorList>
    </citation>
    <scope>NUCLEOTIDE SEQUENCE</scope>
    <source>
        <strain evidence="1">AESS21</strain>
    </source>
</reference>